<dbReference type="AlphaFoldDB" id="A0A699ZFK9"/>
<name>A0A699ZFK9_HAELA</name>
<evidence type="ECO:0000256" key="1">
    <source>
        <dbReference type="SAM" id="MobiDB-lite"/>
    </source>
</evidence>
<proteinExistence type="predicted"/>
<sequence length="279" mass="31366">MLLIGHNAWPCTTKPHVDVLIHNPLVHVEPYLQSPSWRRRLCDLDEDLEDDLDMHTARKPKPYVGHVDNNVHRHQPTREVWDFIVLSASMFTTCQALEPLASISTILIDHSYIMLSQLLVPHAQDERYLVSAARRRFLANLNKDGKDALDTQDVPSPLSTARPYHRAASNKDTLEDLEMQDAPALPSSAGRSRLTRSNVDIGDDLAKQVTHPLRDHVAPSSSHRPSSMYCLCGTPTNAANNQDHAHLLSGARRRLLSNLNNSTLKEHDAQMSPIFTHDK</sequence>
<reference evidence="2 3" key="1">
    <citation type="submission" date="2020-02" db="EMBL/GenBank/DDBJ databases">
        <title>Draft genome sequence of Haematococcus lacustris strain NIES-144.</title>
        <authorList>
            <person name="Morimoto D."/>
            <person name="Nakagawa S."/>
            <person name="Yoshida T."/>
            <person name="Sawayama S."/>
        </authorList>
    </citation>
    <scope>NUCLEOTIDE SEQUENCE [LARGE SCALE GENOMIC DNA]</scope>
    <source>
        <strain evidence="2 3">NIES-144</strain>
    </source>
</reference>
<evidence type="ECO:0000313" key="3">
    <source>
        <dbReference type="Proteomes" id="UP000485058"/>
    </source>
</evidence>
<feature type="region of interest" description="Disordered" evidence="1">
    <location>
        <begin position="146"/>
        <end position="177"/>
    </location>
</feature>
<organism evidence="2 3">
    <name type="scientific">Haematococcus lacustris</name>
    <name type="common">Green alga</name>
    <name type="synonym">Haematococcus pluvialis</name>
    <dbReference type="NCBI Taxonomy" id="44745"/>
    <lineage>
        <taxon>Eukaryota</taxon>
        <taxon>Viridiplantae</taxon>
        <taxon>Chlorophyta</taxon>
        <taxon>core chlorophytes</taxon>
        <taxon>Chlorophyceae</taxon>
        <taxon>CS clade</taxon>
        <taxon>Chlamydomonadales</taxon>
        <taxon>Haematococcaceae</taxon>
        <taxon>Haematococcus</taxon>
    </lineage>
</organism>
<accession>A0A699ZFK9</accession>
<evidence type="ECO:0000313" key="2">
    <source>
        <dbReference type="EMBL" id="GFH17638.1"/>
    </source>
</evidence>
<dbReference type="EMBL" id="BLLF01001180">
    <property type="protein sequence ID" value="GFH17638.1"/>
    <property type="molecule type" value="Genomic_DNA"/>
</dbReference>
<dbReference type="Proteomes" id="UP000485058">
    <property type="component" value="Unassembled WGS sequence"/>
</dbReference>
<comment type="caution">
    <text evidence="2">The sequence shown here is derived from an EMBL/GenBank/DDBJ whole genome shotgun (WGS) entry which is preliminary data.</text>
</comment>
<gene>
    <name evidence="2" type="ORF">HaLaN_14313</name>
</gene>
<keyword evidence="3" id="KW-1185">Reference proteome</keyword>
<protein>
    <submittedName>
        <fullName evidence="2">Uncharacterized protein</fullName>
    </submittedName>
</protein>